<organism evidence="2 3">
    <name type="scientific">Sesamum alatum</name>
    <dbReference type="NCBI Taxonomy" id="300844"/>
    <lineage>
        <taxon>Eukaryota</taxon>
        <taxon>Viridiplantae</taxon>
        <taxon>Streptophyta</taxon>
        <taxon>Embryophyta</taxon>
        <taxon>Tracheophyta</taxon>
        <taxon>Spermatophyta</taxon>
        <taxon>Magnoliopsida</taxon>
        <taxon>eudicotyledons</taxon>
        <taxon>Gunneridae</taxon>
        <taxon>Pentapetalae</taxon>
        <taxon>asterids</taxon>
        <taxon>lamiids</taxon>
        <taxon>Lamiales</taxon>
        <taxon>Pedaliaceae</taxon>
        <taxon>Sesamum</taxon>
    </lineage>
</organism>
<protein>
    <recommendedName>
        <fullName evidence="1">DUF4283 domain-containing protein</fullName>
    </recommendedName>
</protein>
<evidence type="ECO:0000313" key="3">
    <source>
        <dbReference type="Proteomes" id="UP001293254"/>
    </source>
</evidence>
<comment type="caution">
    <text evidence="2">The sequence shown here is derived from an EMBL/GenBank/DDBJ whole genome shotgun (WGS) entry which is preliminary data.</text>
</comment>
<dbReference type="Proteomes" id="UP001293254">
    <property type="component" value="Unassembled WGS sequence"/>
</dbReference>
<name>A0AAE1YZS0_9LAMI</name>
<accession>A0AAE1YZS0</accession>
<reference evidence="2" key="1">
    <citation type="submission" date="2020-06" db="EMBL/GenBank/DDBJ databases">
        <authorList>
            <person name="Li T."/>
            <person name="Hu X."/>
            <person name="Zhang T."/>
            <person name="Song X."/>
            <person name="Zhang H."/>
            <person name="Dai N."/>
            <person name="Sheng W."/>
            <person name="Hou X."/>
            <person name="Wei L."/>
        </authorList>
    </citation>
    <scope>NUCLEOTIDE SEQUENCE</scope>
    <source>
        <strain evidence="2">3651</strain>
        <tissue evidence="2">Leaf</tissue>
    </source>
</reference>
<evidence type="ECO:0000313" key="2">
    <source>
        <dbReference type="EMBL" id="KAK4439346.1"/>
    </source>
</evidence>
<proteinExistence type="predicted"/>
<evidence type="ECO:0000259" key="1">
    <source>
        <dbReference type="Pfam" id="PF14111"/>
    </source>
</evidence>
<dbReference type="AlphaFoldDB" id="A0AAE1YZS0"/>
<gene>
    <name evidence="2" type="ORF">Salat_0269500</name>
</gene>
<reference evidence="2" key="2">
    <citation type="journal article" date="2024" name="Plant">
        <title>Genomic evolution and insights into agronomic trait innovations of Sesamum species.</title>
        <authorList>
            <person name="Miao H."/>
            <person name="Wang L."/>
            <person name="Qu L."/>
            <person name="Liu H."/>
            <person name="Sun Y."/>
            <person name="Le M."/>
            <person name="Wang Q."/>
            <person name="Wei S."/>
            <person name="Zheng Y."/>
            <person name="Lin W."/>
            <person name="Duan Y."/>
            <person name="Cao H."/>
            <person name="Xiong S."/>
            <person name="Wang X."/>
            <person name="Wei L."/>
            <person name="Li C."/>
            <person name="Ma Q."/>
            <person name="Ju M."/>
            <person name="Zhao R."/>
            <person name="Li G."/>
            <person name="Mu C."/>
            <person name="Tian Q."/>
            <person name="Mei H."/>
            <person name="Zhang T."/>
            <person name="Gao T."/>
            <person name="Zhang H."/>
        </authorList>
    </citation>
    <scope>NUCLEOTIDE SEQUENCE</scope>
    <source>
        <strain evidence="2">3651</strain>
    </source>
</reference>
<feature type="domain" description="DUF4283" evidence="1">
    <location>
        <begin position="39"/>
        <end position="108"/>
    </location>
</feature>
<dbReference type="InterPro" id="IPR025558">
    <property type="entry name" value="DUF4283"/>
</dbReference>
<dbReference type="EMBL" id="JACGWO010000001">
    <property type="protein sequence ID" value="KAK4439346.1"/>
    <property type="molecule type" value="Genomic_DNA"/>
</dbReference>
<dbReference type="Pfam" id="PF14111">
    <property type="entry name" value="DUF4283"/>
    <property type="match status" value="1"/>
</dbReference>
<sequence>MEDKISKFGKQLMLSTEEVAGVEIPLSLWNGDSDLPCFCVAGKLLSHNSLRFEALRSTLTTTFNLIRGMDMKMIGRNRILFQFDHHVDRKRVLDNLPWACKKSILILKLEATEENPTKVDLDWCDFHAHIHDFPLGKMNKEIA</sequence>
<keyword evidence="3" id="KW-1185">Reference proteome</keyword>